<dbReference type="PANTHER" id="PTHR23512:SF3">
    <property type="entry name" value="MAJOR FACILITATOR SUPERFAMILY DOMAIN-CONTAINING PROTEIN 1"/>
    <property type="match status" value="1"/>
</dbReference>
<evidence type="ECO:0000256" key="19">
    <source>
        <dbReference type="ARBA" id="ARBA00044919"/>
    </source>
</evidence>
<evidence type="ECO:0000256" key="17">
    <source>
        <dbReference type="ARBA" id="ARBA00044903"/>
    </source>
</evidence>
<dbReference type="OrthoDB" id="325177at2759"/>
<keyword evidence="27" id="KW-1185">Reference proteome</keyword>
<feature type="transmembrane region" description="Helical" evidence="25">
    <location>
        <begin position="280"/>
        <end position="300"/>
    </location>
</feature>
<proteinExistence type="inferred from homology"/>
<sequence length="422" mass="47699">MAVHLTDQRWDALFFSTVLLATSCYCMQEVPSLHDYLKDFFGKQQPAQFEFYYNISQSISHGILISYTIITGILADLYKPAIVLIVQAFLICGAQFSIYIAVYSQQLWLLFVGRILLYTQASALFISAKVFVSNCSSEKYKGLSIGILVSSGVVIFGVNLIVDPFLTSNYGLDISTFTTFLIASIGFICSLVCYHYEQTIEYEIKIQDDSGPDSEDPTNSVQEIITEEKISQWEQIKNFSRHYWVCCVILFLSINLSTVMEITAPAFLTSIWQMNPLHVTQMFSMVPLMCLTVPFFAYLIDKYKIHYEWIIICSLIQLVGIVFLAYIAPVSGTLIFGLGLSMRVAIVGPILIKIVPSYSFGKAFAIVSFLKDLSGLVVFSIISVIIKKYNSYHYVIIIMLFINSLVFILSIPFYRQGKLVKL</sequence>
<dbReference type="Pfam" id="PF07690">
    <property type="entry name" value="MFS_1"/>
    <property type="match status" value="1"/>
</dbReference>
<feature type="transmembrane region" description="Helical" evidence="25">
    <location>
        <begin position="143"/>
        <end position="162"/>
    </location>
</feature>
<dbReference type="GO" id="GO:0005765">
    <property type="term" value="C:lysosomal membrane"/>
    <property type="evidence" value="ECO:0007669"/>
    <property type="project" value="UniProtKB-SubCell"/>
</dbReference>
<comment type="catalytic activity">
    <reaction evidence="10">
        <text>L-alpha-aminoacyl-L-arginine(out) = L-alpha-aminoacyl-L-arginine(in)</text>
        <dbReference type="Rhea" id="RHEA:79367"/>
        <dbReference type="ChEBI" id="CHEBI:229968"/>
    </reaction>
</comment>
<organism evidence="26 27">
    <name type="scientific">Tetrahymena thermophila (strain SB210)</name>
    <dbReference type="NCBI Taxonomy" id="312017"/>
    <lineage>
        <taxon>Eukaryota</taxon>
        <taxon>Sar</taxon>
        <taxon>Alveolata</taxon>
        <taxon>Ciliophora</taxon>
        <taxon>Intramacronucleata</taxon>
        <taxon>Oligohymenophorea</taxon>
        <taxon>Hymenostomatida</taxon>
        <taxon>Tetrahymenina</taxon>
        <taxon>Tetrahymenidae</taxon>
        <taxon>Tetrahymena</taxon>
    </lineage>
</organism>
<feature type="transmembrane region" description="Helical" evidence="25">
    <location>
        <begin position="307"/>
        <end position="328"/>
    </location>
</feature>
<dbReference type="EMBL" id="GG662793">
    <property type="protein sequence ID" value="EAR90893.2"/>
    <property type="molecule type" value="Genomic_DNA"/>
</dbReference>
<comment type="catalytic activity">
    <reaction evidence="11">
        <text>L-alpha-aminoacyl-L-histidine(out) = L-alpha-aminoacyl-L-histidine(in)</text>
        <dbReference type="Rhea" id="RHEA:79375"/>
        <dbReference type="ChEBI" id="CHEBI:229967"/>
    </reaction>
</comment>
<evidence type="ECO:0000256" key="3">
    <source>
        <dbReference type="ARBA" id="ARBA00022448"/>
    </source>
</evidence>
<evidence type="ECO:0000256" key="11">
    <source>
        <dbReference type="ARBA" id="ARBA00044884"/>
    </source>
</evidence>
<evidence type="ECO:0000256" key="16">
    <source>
        <dbReference type="ARBA" id="ARBA00044900"/>
    </source>
</evidence>
<keyword evidence="4 25" id="KW-0812">Transmembrane</keyword>
<evidence type="ECO:0000256" key="25">
    <source>
        <dbReference type="SAM" id="Phobius"/>
    </source>
</evidence>
<comment type="catalytic activity">
    <reaction evidence="19">
        <text>L-alanyl-L-lysine(out) = L-alanyl-L-lysine(in)</text>
        <dbReference type="Rhea" id="RHEA:79415"/>
        <dbReference type="ChEBI" id="CHEBI:192470"/>
    </reaction>
</comment>
<reference evidence="27" key="1">
    <citation type="journal article" date="2006" name="PLoS Biol.">
        <title>Macronuclear genome sequence of the ciliate Tetrahymena thermophila, a model eukaryote.</title>
        <authorList>
            <person name="Eisen J.A."/>
            <person name="Coyne R.S."/>
            <person name="Wu M."/>
            <person name="Wu D."/>
            <person name="Thiagarajan M."/>
            <person name="Wortman J.R."/>
            <person name="Badger J.H."/>
            <person name="Ren Q."/>
            <person name="Amedeo P."/>
            <person name="Jones K.M."/>
            <person name="Tallon L.J."/>
            <person name="Delcher A.L."/>
            <person name="Salzberg S.L."/>
            <person name="Silva J.C."/>
            <person name="Haas B.J."/>
            <person name="Majoros W.H."/>
            <person name="Farzad M."/>
            <person name="Carlton J.M."/>
            <person name="Smith R.K. Jr."/>
            <person name="Garg J."/>
            <person name="Pearlman R.E."/>
            <person name="Karrer K.M."/>
            <person name="Sun L."/>
            <person name="Manning G."/>
            <person name="Elde N.C."/>
            <person name="Turkewitz A.P."/>
            <person name="Asai D.J."/>
            <person name="Wilkes D.E."/>
            <person name="Wang Y."/>
            <person name="Cai H."/>
            <person name="Collins K."/>
            <person name="Stewart B.A."/>
            <person name="Lee S.R."/>
            <person name="Wilamowska K."/>
            <person name="Weinberg Z."/>
            <person name="Ruzzo W.L."/>
            <person name="Wloga D."/>
            <person name="Gaertig J."/>
            <person name="Frankel J."/>
            <person name="Tsao C.-C."/>
            <person name="Gorovsky M.A."/>
            <person name="Keeling P.J."/>
            <person name="Waller R.F."/>
            <person name="Patron N.J."/>
            <person name="Cherry J.M."/>
            <person name="Stover N.A."/>
            <person name="Krieger C.J."/>
            <person name="del Toro C."/>
            <person name="Ryder H.F."/>
            <person name="Williamson S.C."/>
            <person name="Barbeau R.A."/>
            <person name="Hamilton E.P."/>
            <person name="Orias E."/>
        </authorList>
    </citation>
    <scope>NUCLEOTIDE SEQUENCE [LARGE SCALE GENOMIC DNA]</scope>
    <source>
        <strain evidence="27">SB210</strain>
    </source>
</reference>
<evidence type="ECO:0000256" key="2">
    <source>
        <dbReference type="ARBA" id="ARBA00008335"/>
    </source>
</evidence>
<evidence type="ECO:0000256" key="20">
    <source>
        <dbReference type="ARBA" id="ARBA00044924"/>
    </source>
</evidence>
<comment type="function">
    <text evidence="23">Lysosomal dipeptide uniporter that selectively exports lysine, arginine or histidine-containing dipeptides with a net positive charge from the lysosome lumen into the cytosol. Could play a role in a specific type of protein O-glycosylation indirectly regulating macrophages migration and tissue invasion. Also essential for liver homeostasis.</text>
</comment>
<dbReference type="InParanoid" id="I7MDT0"/>
<feature type="transmembrane region" description="Helical" evidence="25">
    <location>
        <begin position="334"/>
        <end position="352"/>
    </location>
</feature>
<gene>
    <name evidence="26" type="ORF">TTHERM_00144980</name>
</gene>
<comment type="catalytic activity">
    <reaction evidence="20">
        <text>L-lysyl-glycine(out) = L-lysyl-glycine(in)</text>
        <dbReference type="Rhea" id="RHEA:79407"/>
        <dbReference type="ChEBI" id="CHEBI:191202"/>
    </reaction>
</comment>
<evidence type="ECO:0000256" key="9">
    <source>
        <dbReference type="ARBA" id="ARBA00044878"/>
    </source>
</evidence>
<comment type="catalytic activity">
    <reaction evidence="8">
        <text>L-lysyl-L-alanine(out) = L-lysyl-L-alanine(in)</text>
        <dbReference type="Rhea" id="RHEA:79399"/>
        <dbReference type="ChEBI" id="CHEBI:229954"/>
    </reaction>
</comment>
<name>I7MDT0_TETTS</name>
<dbReference type="SUPFAM" id="SSF103473">
    <property type="entry name" value="MFS general substrate transporter"/>
    <property type="match status" value="1"/>
</dbReference>
<keyword evidence="7" id="KW-0458">Lysosome</keyword>
<dbReference type="Proteomes" id="UP000009168">
    <property type="component" value="Unassembled WGS sequence"/>
</dbReference>
<keyword evidence="3" id="KW-0813">Transport</keyword>
<evidence type="ECO:0000256" key="4">
    <source>
        <dbReference type="ARBA" id="ARBA00022692"/>
    </source>
</evidence>
<dbReference type="PANTHER" id="PTHR23512">
    <property type="entry name" value="MAJOR FACILITATOR SUPERFAMILY DOMAIN-CONTAINING PROTEIN 1"/>
    <property type="match status" value="1"/>
</dbReference>
<evidence type="ECO:0000256" key="14">
    <source>
        <dbReference type="ARBA" id="ARBA00044898"/>
    </source>
</evidence>
<comment type="similarity">
    <text evidence="2">Belongs to the major facilitator superfamily.</text>
</comment>
<evidence type="ECO:0000256" key="10">
    <source>
        <dbReference type="ARBA" id="ARBA00044881"/>
    </source>
</evidence>
<comment type="catalytic activity">
    <reaction evidence="17">
        <text>L-arginyl-glycine(out) = L-arginyl-glycine(in)</text>
        <dbReference type="Rhea" id="RHEA:79391"/>
        <dbReference type="ChEBI" id="CHEBI:229955"/>
    </reaction>
</comment>
<feature type="transmembrane region" description="Helical" evidence="25">
    <location>
        <begin position="243"/>
        <end position="268"/>
    </location>
</feature>
<evidence type="ECO:0000256" key="7">
    <source>
        <dbReference type="ARBA" id="ARBA00023228"/>
    </source>
</evidence>
<evidence type="ECO:0000256" key="23">
    <source>
        <dbReference type="ARBA" id="ARBA00045709"/>
    </source>
</evidence>
<feature type="transmembrane region" description="Helical" evidence="25">
    <location>
        <begin position="51"/>
        <end position="74"/>
    </location>
</feature>
<dbReference type="KEGG" id="tet:TTHERM_00144980"/>
<dbReference type="GeneID" id="7827766"/>
<feature type="transmembrane region" description="Helical" evidence="25">
    <location>
        <begin position="12"/>
        <end position="31"/>
    </location>
</feature>
<evidence type="ECO:0000313" key="27">
    <source>
        <dbReference type="Proteomes" id="UP000009168"/>
    </source>
</evidence>
<dbReference type="InterPro" id="IPR011701">
    <property type="entry name" value="MFS"/>
</dbReference>
<evidence type="ECO:0000256" key="18">
    <source>
        <dbReference type="ARBA" id="ARBA00044912"/>
    </source>
</evidence>
<comment type="catalytic activity">
    <reaction evidence="15">
        <text>L-arginyl-L-alpha-amino acid(out) = L-arginyl-L-alpha-amino acid(in)</text>
        <dbReference type="Rhea" id="RHEA:79371"/>
        <dbReference type="ChEBI" id="CHEBI:84315"/>
    </reaction>
</comment>
<dbReference type="STRING" id="312017.I7MDT0"/>
<evidence type="ECO:0000256" key="21">
    <source>
        <dbReference type="ARBA" id="ARBA00044985"/>
    </source>
</evidence>
<comment type="catalytic activity">
    <reaction evidence="9">
        <text>L-histidyl-glycine(out) = L-histidyl-glycine(in)</text>
        <dbReference type="Rhea" id="RHEA:79395"/>
        <dbReference type="ChEBI" id="CHEBI:229957"/>
    </reaction>
</comment>
<dbReference type="Gene3D" id="1.20.1250.20">
    <property type="entry name" value="MFS general substrate transporter like domains"/>
    <property type="match status" value="1"/>
</dbReference>
<evidence type="ECO:0000256" key="5">
    <source>
        <dbReference type="ARBA" id="ARBA00022989"/>
    </source>
</evidence>
<comment type="subunit">
    <text evidence="24">Homodimer. Interacts with lysosomal protein GLMP (via lumenal domain); the interaction starts while both proteins are still in the endoplasmic reticulum and is required for stabilization of MFSD1 in lysosomes but has no direct effect on its targeting to lysosomes or transporter activity.</text>
</comment>
<accession>I7MDT0</accession>
<comment type="catalytic activity">
    <reaction evidence="13">
        <text>L-alpha-aminoacyl-L-lysine(out) = L-alpha-aminoacyl-L-lysine(in)</text>
        <dbReference type="Rhea" id="RHEA:79383"/>
        <dbReference type="ChEBI" id="CHEBI:229966"/>
    </reaction>
</comment>
<dbReference type="InterPro" id="IPR052187">
    <property type="entry name" value="MFSD1"/>
</dbReference>
<evidence type="ECO:0000256" key="12">
    <source>
        <dbReference type="ARBA" id="ARBA00044891"/>
    </source>
</evidence>
<evidence type="ECO:0000256" key="6">
    <source>
        <dbReference type="ARBA" id="ARBA00023136"/>
    </source>
</evidence>
<evidence type="ECO:0000256" key="24">
    <source>
        <dbReference type="ARBA" id="ARBA00046376"/>
    </source>
</evidence>
<feature type="transmembrane region" description="Helical" evidence="25">
    <location>
        <begin position="81"/>
        <end position="102"/>
    </location>
</feature>
<keyword evidence="5 25" id="KW-1133">Transmembrane helix</keyword>
<evidence type="ECO:0000256" key="22">
    <source>
        <dbReference type="ARBA" id="ARBA00045018"/>
    </source>
</evidence>
<feature type="transmembrane region" description="Helical" evidence="25">
    <location>
        <begin position="108"/>
        <end position="131"/>
    </location>
</feature>
<comment type="subcellular location">
    <subcellularLocation>
        <location evidence="1">Lysosome membrane</location>
        <topology evidence="1">Multi-pass membrane protein</topology>
    </subcellularLocation>
</comment>
<feature type="transmembrane region" description="Helical" evidence="25">
    <location>
        <begin position="392"/>
        <end position="414"/>
    </location>
</feature>
<evidence type="ECO:0000256" key="1">
    <source>
        <dbReference type="ARBA" id="ARBA00004155"/>
    </source>
</evidence>
<dbReference type="RefSeq" id="XP_001011138.2">
    <property type="nucleotide sequence ID" value="XM_001011138.2"/>
</dbReference>
<protein>
    <recommendedName>
        <fullName evidence="21">Lysosomal dipeptide transporter MFSD1</fullName>
    </recommendedName>
    <alternativeName>
        <fullName evidence="22">Major facilitator superfamily domain-containing protein 1</fullName>
    </alternativeName>
</protein>
<keyword evidence="6 25" id="KW-0472">Membrane</keyword>
<comment type="catalytic activity">
    <reaction evidence="18">
        <text>L-histidyl-L-alpha-amino acid(out) = L-histidyl-L-alpha-amino acid(in)</text>
        <dbReference type="Rhea" id="RHEA:79379"/>
        <dbReference type="ChEBI" id="CHEBI:229964"/>
    </reaction>
</comment>
<comment type="catalytic activity">
    <reaction evidence="14">
        <text>L-aspartyl-L-lysine(out) = L-aspartyl-L-lysine(in)</text>
        <dbReference type="Rhea" id="RHEA:79411"/>
        <dbReference type="ChEBI" id="CHEBI:229953"/>
    </reaction>
</comment>
<evidence type="ECO:0000256" key="15">
    <source>
        <dbReference type="ARBA" id="ARBA00044899"/>
    </source>
</evidence>
<dbReference type="InterPro" id="IPR036259">
    <property type="entry name" value="MFS_trans_sf"/>
</dbReference>
<feature type="transmembrane region" description="Helical" evidence="25">
    <location>
        <begin position="364"/>
        <end position="386"/>
    </location>
</feature>
<comment type="catalytic activity">
    <reaction evidence="12">
        <text>L-lysyl-L-alpha-amino acid(out) = L-lysyl-L-alpha-amino acid(in)</text>
        <dbReference type="Rhea" id="RHEA:79387"/>
        <dbReference type="ChEBI" id="CHEBI:229965"/>
    </reaction>
</comment>
<feature type="transmembrane region" description="Helical" evidence="25">
    <location>
        <begin position="174"/>
        <end position="196"/>
    </location>
</feature>
<evidence type="ECO:0000256" key="8">
    <source>
        <dbReference type="ARBA" id="ARBA00044876"/>
    </source>
</evidence>
<dbReference type="AlphaFoldDB" id="I7MDT0"/>
<comment type="catalytic activity">
    <reaction evidence="16">
        <text>L-lysyl-L-lysine(out) = L-lysyl-L-lysine(in)</text>
        <dbReference type="Rhea" id="RHEA:79403"/>
        <dbReference type="ChEBI" id="CHEBI:229956"/>
    </reaction>
</comment>
<evidence type="ECO:0000256" key="13">
    <source>
        <dbReference type="ARBA" id="ARBA00044893"/>
    </source>
</evidence>
<dbReference type="GO" id="GO:0022857">
    <property type="term" value="F:transmembrane transporter activity"/>
    <property type="evidence" value="ECO:0007669"/>
    <property type="project" value="InterPro"/>
</dbReference>
<evidence type="ECO:0000313" key="26">
    <source>
        <dbReference type="EMBL" id="EAR90893.2"/>
    </source>
</evidence>